<dbReference type="Proteomes" id="UP000254601">
    <property type="component" value="Unassembled WGS sequence"/>
</dbReference>
<dbReference type="AlphaFoldDB" id="A0A380MRV7"/>
<dbReference type="InterPro" id="IPR002622">
    <property type="entry name" value="Transposase_14"/>
</dbReference>
<reference evidence="2 3" key="1">
    <citation type="submission" date="2018-06" db="EMBL/GenBank/DDBJ databases">
        <authorList>
            <consortium name="Pathogen Informatics"/>
            <person name="Doyle S."/>
        </authorList>
    </citation>
    <scope>NUCLEOTIDE SEQUENCE [LARGE SCALE GENOMIC DNA]</scope>
    <source>
        <strain evidence="2 3">NCTC13337</strain>
    </source>
</reference>
<evidence type="ECO:0000313" key="3">
    <source>
        <dbReference type="Proteomes" id="UP000254601"/>
    </source>
</evidence>
<dbReference type="EMBL" id="UHIC01000001">
    <property type="protein sequence ID" value="SUO94633.1"/>
    <property type="molecule type" value="Genomic_DNA"/>
</dbReference>
<feature type="domain" description="Transposase Synechocystis PCC 6803" evidence="1">
    <location>
        <begin position="12"/>
        <end position="89"/>
    </location>
</feature>
<protein>
    <submittedName>
        <fullName evidence="2">Transposase</fullName>
    </submittedName>
</protein>
<dbReference type="RefSeq" id="WP_115305897.1">
    <property type="nucleotide sequence ID" value="NZ_UHIC01000001.1"/>
</dbReference>
<accession>A0A380MRV7</accession>
<proteinExistence type="predicted"/>
<dbReference type="OrthoDB" id="6658576at2"/>
<organism evidence="2 3">
    <name type="scientific">Suttonella ornithocola</name>
    <dbReference type="NCBI Taxonomy" id="279832"/>
    <lineage>
        <taxon>Bacteria</taxon>
        <taxon>Pseudomonadati</taxon>
        <taxon>Pseudomonadota</taxon>
        <taxon>Gammaproteobacteria</taxon>
        <taxon>Cardiobacteriales</taxon>
        <taxon>Cardiobacteriaceae</taxon>
        <taxon>Suttonella</taxon>
    </lineage>
</organism>
<name>A0A380MRV7_9GAMM</name>
<sequence>MIHFLKLILTKLKEGASFRELAEEYQLSPTTIQRWKKNPERKKRVFKPLKIDNELLKADVKAYPDDYQWERAQRFGCSQKSISRALKKLG</sequence>
<gene>
    <name evidence="2" type="ORF">NCTC13337_00851</name>
</gene>
<dbReference type="Pfam" id="PF01710">
    <property type="entry name" value="HTH_Tnp_IS630"/>
    <property type="match status" value="1"/>
</dbReference>
<evidence type="ECO:0000259" key="1">
    <source>
        <dbReference type="Pfam" id="PF01710"/>
    </source>
</evidence>
<dbReference type="InterPro" id="IPR009057">
    <property type="entry name" value="Homeodomain-like_sf"/>
</dbReference>
<evidence type="ECO:0000313" key="2">
    <source>
        <dbReference type="EMBL" id="SUO94633.1"/>
    </source>
</evidence>
<keyword evidence="3" id="KW-1185">Reference proteome</keyword>
<dbReference type="SUPFAM" id="SSF46689">
    <property type="entry name" value="Homeodomain-like"/>
    <property type="match status" value="1"/>
</dbReference>